<reference evidence="2 3" key="1">
    <citation type="submission" date="2016-11" db="EMBL/GenBank/DDBJ databases">
        <authorList>
            <person name="Jaros S."/>
            <person name="Januszkiewicz K."/>
            <person name="Wedrychowicz H."/>
        </authorList>
    </citation>
    <scope>NUCLEOTIDE SEQUENCE [LARGE SCALE GENOMIC DNA]</scope>
    <source>
        <strain evidence="2 3">DSM 24787</strain>
    </source>
</reference>
<sequence length="277" mass="30641">MNTKTTTLVLGGTGKTGSRVAEQLKAKGWPVRIGSRSGTPAFDWEDAATWKPVLQDIESVYISYHPDLAIPGAVKKVGAFTKLAVENGVKKLVLLSGRGEKEAQDCEDLIMQSGVDWTIVRCSWFNQNFSEGYMLDPIIEGHVALLAGDVREPFVDVDDIADVAVAALTEEGHNGQLYELTGPRLLSFREAMAEISKATGRDITYEQVSEKQYRAMLEAYDVPEEFIWLVIYLFSEVLDGRNESLTDGVQRALGRAPRDFSDYVKRTAATGIWNARS</sequence>
<dbReference type="STRING" id="536979.SAMN04488055_2809"/>
<dbReference type="SUPFAM" id="SSF51735">
    <property type="entry name" value="NAD(P)-binding Rossmann-fold domains"/>
    <property type="match status" value="1"/>
</dbReference>
<accession>A0A1N6GJG6</accession>
<dbReference type="InterPro" id="IPR036291">
    <property type="entry name" value="NAD(P)-bd_dom_sf"/>
</dbReference>
<evidence type="ECO:0000313" key="2">
    <source>
        <dbReference type="EMBL" id="SIO07667.1"/>
    </source>
</evidence>
<dbReference type="InterPro" id="IPR016040">
    <property type="entry name" value="NAD(P)-bd_dom"/>
</dbReference>
<dbReference type="AlphaFoldDB" id="A0A1N6GJG6"/>
<dbReference type="InterPro" id="IPR051604">
    <property type="entry name" value="Ergot_Alk_Oxidoreductase"/>
</dbReference>
<proteinExistence type="predicted"/>
<keyword evidence="3" id="KW-1185">Reference proteome</keyword>
<dbReference type="OrthoDB" id="9780595at2"/>
<name>A0A1N6GJG6_9BACT</name>
<evidence type="ECO:0000313" key="3">
    <source>
        <dbReference type="Proteomes" id="UP000185003"/>
    </source>
</evidence>
<dbReference type="Pfam" id="PF13460">
    <property type="entry name" value="NAD_binding_10"/>
    <property type="match status" value="1"/>
</dbReference>
<dbReference type="EMBL" id="FSRA01000001">
    <property type="protein sequence ID" value="SIO07667.1"/>
    <property type="molecule type" value="Genomic_DNA"/>
</dbReference>
<organism evidence="2 3">
    <name type="scientific">Chitinophaga niabensis</name>
    <dbReference type="NCBI Taxonomy" id="536979"/>
    <lineage>
        <taxon>Bacteria</taxon>
        <taxon>Pseudomonadati</taxon>
        <taxon>Bacteroidota</taxon>
        <taxon>Chitinophagia</taxon>
        <taxon>Chitinophagales</taxon>
        <taxon>Chitinophagaceae</taxon>
        <taxon>Chitinophaga</taxon>
    </lineage>
</organism>
<dbReference type="PANTHER" id="PTHR43162">
    <property type="match status" value="1"/>
</dbReference>
<dbReference type="Gene3D" id="3.40.50.720">
    <property type="entry name" value="NAD(P)-binding Rossmann-like Domain"/>
    <property type="match status" value="1"/>
</dbReference>
<protein>
    <submittedName>
        <fullName evidence="2">Uncharacterized conserved protein YbjT, contains NAD(P)-binding and DUF2867 domains</fullName>
    </submittedName>
</protein>
<dbReference type="Proteomes" id="UP000185003">
    <property type="component" value="Unassembled WGS sequence"/>
</dbReference>
<dbReference type="RefSeq" id="WP_074239831.1">
    <property type="nucleotide sequence ID" value="NZ_FSRA01000001.1"/>
</dbReference>
<dbReference type="PANTHER" id="PTHR43162:SF1">
    <property type="entry name" value="PRESTALK A DIFFERENTIATION PROTEIN A"/>
    <property type="match status" value="1"/>
</dbReference>
<dbReference type="Gene3D" id="3.90.25.10">
    <property type="entry name" value="UDP-galactose 4-epimerase, domain 1"/>
    <property type="match status" value="1"/>
</dbReference>
<feature type="domain" description="NAD(P)-binding" evidence="1">
    <location>
        <begin position="11"/>
        <end position="170"/>
    </location>
</feature>
<evidence type="ECO:0000259" key="1">
    <source>
        <dbReference type="Pfam" id="PF13460"/>
    </source>
</evidence>
<gene>
    <name evidence="2" type="ORF">SAMN04488055_2809</name>
</gene>